<dbReference type="InterPro" id="IPR038717">
    <property type="entry name" value="Tc1-like_DDE_dom"/>
</dbReference>
<organism evidence="2 3">
    <name type="scientific">Oopsacas minuta</name>
    <dbReference type="NCBI Taxonomy" id="111878"/>
    <lineage>
        <taxon>Eukaryota</taxon>
        <taxon>Metazoa</taxon>
        <taxon>Porifera</taxon>
        <taxon>Hexactinellida</taxon>
        <taxon>Hexasterophora</taxon>
        <taxon>Lyssacinosida</taxon>
        <taxon>Leucopsacidae</taxon>
        <taxon>Oopsacas</taxon>
    </lineage>
</organism>
<dbReference type="AlphaFoldDB" id="A0AAV7KHY0"/>
<evidence type="ECO:0000313" key="2">
    <source>
        <dbReference type="EMBL" id="KAI6660736.1"/>
    </source>
</evidence>
<dbReference type="InterPro" id="IPR036397">
    <property type="entry name" value="RNaseH_sf"/>
</dbReference>
<dbReference type="Proteomes" id="UP001165289">
    <property type="component" value="Unassembled WGS sequence"/>
</dbReference>
<evidence type="ECO:0000259" key="1">
    <source>
        <dbReference type="Pfam" id="PF13358"/>
    </source>
</evidence>
<evidence type="ECO:0000313" key="3">
    <source>
        <dbReference type="Proteomes" id="UP001165289"/>
    </source>
</evidence>
<reference evidence="2 3" key="1">
    <citation type="journal article" date="2023" name="BMC Biol.">
        <title>The compact genome of the sponge Oopsacas minuta (Hexactinellida) is lacking key metazoan core genes.</title>
        <authorList>
            <person name="Santini S."/>
            <person name="Schenkelaars Q."/>
            <person name="Jourda C."/>
            <person name="Duchesne M."/>
            <person name="Belahbib H."/>
            <person name="Rocher C."/>
            <person name="Selva M."/>
            <person name="Riesgo A."/>
            <person name="Vervoort M."/>
            <person name="Leys S.P."/>
            <person name="Kodjabachian L."/>
            <person name="Le Bivic A."/>
            <person name="Borchiellini C."/>
            <person name="Claverie J.M."/>
            <person name="Renard E."/>
        </authorList>
    </citation>
    <scope>NUCLEOTIDE SEQUENCE [LARGE SCALE GENOMIC DNA]</scope>
    <source>
        <strain evidence="2">SPO-2</strain>
    </source>
</reference>
<comment type="caution">
    <text evidence="2">The sequence shown here is derived from an EMBL/GenBank/DDBJ whole genome shotgun (WGS) entry which is preliminary data.</text>
</comment>
<feature type="domain" description="Tc1-like transposase DDE" evidence="1">
    <location>
        <begin position="6"/>
        <end position="70"/>
    </location>
</feature>
<keyword evidence="3" id="KW-1185">Reference proteome</keyword>
<dbReference type="Pfam" id="PF13358">
    <property type="entry name" value="DDE_3"/>
    <property type="match status" value="1"/>
</dbReference>
<name>A0AAV7KHY0_9METZ</name>
<gene>
    <name evidence="2" type="ORF">LOD99_10243</name>
</gene>
<dbReference type="EMBL" id="JAKMXF010000025">
    <property type="protein sequence ID" value="KAI6660736.1"/>
    <property type="molecule type" value="Genomic_DNA"/>
</dbReference>
<dbReference type="PANTHER" id="PTHR47326">
    <property type="entry name" value="TRANSPOSABLE ELEMENT TC3 TRANSPOSASE-LIKE PROTEIN"/>
    <property type="match status" value="1"/>
</dbReference>
<sequence length="109" mass="12699">MSDFIFMQDGAPAHTTKMTQRWCRDSLNEFWEKGDWPGNSPNLNPIEHLWAILKERVNEKGQMTNRNQLIETVKLAWQAITPDILENLVGSMPNRVKVVLEMGRDYINK</sequence>
<dbReference type="GO" id="GO:0003676">
    <property type="term" value="F:nucleic acid binding"/>
    <property type="evidence" value="ECO:0007669"/>
    <property type="project" value="InterPro"/>
</dbReference>
<dbReference type="Gene3D" id="3.30.420.10">
    <property type="entry name" value="Ribonuclease H-like superfamily/Ribonuclease H"/>
    <property type="match status" value="1"/>
</dbReference>
<accession>A0AAV7KHY0</accession>
<protein>
    <submittedName>
        <fullName evidence="2">Transposable element Tcb1 transposase</fullName>
    </submittedName>
</protein>
<dbReference type="PANTHER" id="PTHR47326:SF1">
    <property type="entry name" value="HTH PSQ-TYPE DOMAIN-CONTAINING PROTEIN"/>
    <property type="match status" value="1"/>
</dbReference>
<proteinExistence type="predicted"/>